<dbReference type="EMBL" id="JACQAY010000125">
    <property type="protein sequence ID" value="MBI3539435.1"/>
    <property type="molecule type" value="Genomic_DNA"/>
</dbReference>
<protein>
    <submittedName>
        <fullName evidence="3">VOC family protein</fullName>
    </submittedName>
</protein>
<sequence>MRVHVDYNSHDLDTVRRFYTETLGFSDFGRDEATAYVWIRAAGGSSIGFSPPSPGPPEQWRPPREPSLYLIVTDVDRAHATLVARGVTFDQAPTDMPWRHRVATLR</sequence>
<dbReference type="InterPro" id="IPR004360">
    <property type="entry name" value="Glyas_Fos-R_dOase_dom"/>
</dbReference>
<feature type="compositionally biased region" description="Pro residues" evidence="1">
    <location>
        <begin position="51"/>
        <end position="60"/>
    </location>
</feature>
<gene>
    <name evidence="3" type="ORF">HY076_04100</name>
</gene>
<dbReference type="Proteomes" id="UP000807850">
    <property type="component" value="Unassembled WGS sequence"/>
</dbReference>
<dbReference type="AlphaFoldDB" id="A0A9D6QJN1"/>
<dbReference type="InterPro" id="IPR029068">
    <property type="entry name" value="Glyas_Bleomycin-R_OHBP_Dase"/>
</dbReference>
<accession>A0A9D6QJN1</accession>
<evidence type="ECO:0000256" key="1">
    <source>
        <dbReference type="SAM" id="MobiDB-lite"/>
    </source>
</evidence>
<feature type="non-terminal residue" evidence="3">
    <location>
        <position position="106"/>
    </location>
</feature>
<comment type="caution">
    <text evidence="3">The sequence shown here is derived from an EMBL/GenBank/DDBJ whole genome shotgun (WGS) entry which is preliminary data.</text>
</comment>
<name>A0A9D6QJN1_UNCEI</name>
<dbReference type="SUPFAM" id="SSF54593">
    <property type="entry name" value="Glyoxalase/Bleomycin resistance protein/Dihydroxybiphenyl dioxygenase"/>
    <property type="match status" value="1"/>
</dbReference>
<feature type="region of interest" description="Disordered" evidence="1">
    <location>
        <begin position="45"/>
        <end position="64"/>
    </location>
</feature>
<organism evidence="3 4">
    <name type="scientific">Eiseniibacteriota bacterium</name>
    <dbReference type="NCBI Taxonomy" id="2212470"/>
    <lineage>
        <taxon>Bacteria</taxon>
        <taxon>Candidatus Eiseniibacteriota</taxon>
    </lineage>
</organism>
<evidence type="ECO:0000313" key="3">
    <source>
        <dbReference type="EMBL" id="MBI3539435.1"/>
    </source>
</evidence>
<dbReference type="PROSITE" id="PS51819">
    <property type="entry name" value="VOC"/>
    <property type="match status" value="1"/>
</dbReference>
<reference evidence="3" key="1">
    <citation type="submission" date="2020-07" db="EMBL/GenBank/DDBJ databases">
        <title>Huge and variable diversity of episymbiotic CPR bacteria and DPANN archaea in groundwater ecosystems.</title>
        <authorList>
            <person name="He C.Y."/>
            <person name="Keren R."/>
            <person name="Whittaker M."/>
            <person name="Farag I.F."/>
            <person name="Doudna J."/>
            <person name="Cate J.H.D."/>
            <person name="Banfield J.F."/>
        </authorList>
    </citation>
    <scope>NUCLEOTIDE SEQUENCE</scope>
    <source>
        <strain evidence="3">NC_groundwater_928_Pr1_S-0.2um_72_17</strain>
    </source>
</reference>
<dbReference type="Pfam" id="PF00903">
    <property type="entry name" value="Glyoxalase"/>
    <property type="match status" value="1"/>
</dbReference>
<evidence type="ECO:0000259" key="2">
    <source>
        <dbReference type="PROSITE" id="PS51819"/>
    </source>
</evidence>
<feature type="domain" description="VOC" evidence="2">
    <location>
        <begin position="1"/>
        <end position="106"/>
    </location>
</feature>
<dbReference type="Gene3D" id="3.10.180.10">
    <property type="entry name" value="2,3-Dihydroxybiphenyl 1,2-Dioxygenase, domain 1"/>
    <property type="match status" value="1"/>
</dbReference>
<proteinExistence type="predicted"/>
<dbReference type="InterPro" id="IPR037523">
    <property type="entry name" value="VOC_core"/>
</dbReference>
<evidence type="ECO:0000313" key="4">
    <source>
        <dbReference type="Proteomes" id="UP000807850"/>
    </source>
</evidence>